<dbReference type="OrthoDB" id="5531229at2"/>
<gene>
    <name evidence="1" type="ORF">MTBBW1_220014</name>
</gene>
<evidence type="ECO:0000313" key="2">
    <source>
        <dbReference type="Proteomes" id="UP000191931"/>
    </source>
</evidence>
<proteinExistence type="predicted"/>
<dbReference type="RefSeq" id="WP_080799315.1">
    <property type="nucleotide sequence ID" value="NZ_LT828540.1"/>
</dbReference>
<reference evidence="1 2" key="1">
    <citation type="submission" date="2017-03" db="EMBL/GenBank/DDBJ databases">
        <authorList>
            <person name="Afonso C.L."/>
            <person name="Miller P.J."/>
            <person name="Scott M.A."/>
            <person name="Spackman E."/>
            <person name="Goraichik I."/>
            <person name="Dimitrov K.M."/>
            <person name="Suarez D.L."/>
            <person name="Swayne D.E."/>
        </authorList>
    </citation>
    <scope>NUCLEOTIDE SEQUENCE [LARGE SCALE GENOMIC DNA]</scope>
    <source>
        <strain evidence="1">PRJEB14757</strain>
    </source>
</reference>
<dbReference type="EMBL" id="FWEV01000135">
    <property type="protein sequence ID" value="SLM30322.1"/>
    <property type="molecule type" value="Genomic_DNA"/>
</dbReference>
<name>A0A1W1HD51_9BACT</name>
<organism evidence="1 2">
    <name type="scientific">Desulfamplus magnetovallimortis</name>
    <dbReference type="NCBI Taxonomy" id="1246637"/>
    <lineage>
        <taxon>Bacteria</taxon>
        <taxon>Pseudomonadati</taxon>
        <taxon>Thermodesulfobacteriota</taxon>
        <taxon>Desulfobacteria</taxon>
        <taxon>Desulfobacterales</taxon>
        <taxon>Desulfobacteraceae</taxon>
        <taxon>Desulfamplus</taxon>
    </lineage>
</organism>
<accession>A0A1W1HD51</accession>
<keyword evidence="2" id="KW-1185">Reference proteome</keyword>
<sequence length="236" mass="27694">MLKEICDDVYNEFLLGEKSNKKSLSEKIRKLDGFFYRGKQMTLDSLEILFDLERKMIHSKGPNKQRIERTILKGLSRYTFENHYFMDTESDIKKRTSEEEQEYLIALKLVDFAEELFAMNISRDSFANKRKGLALEMLIALANHYDIPKIFELCSIALKSKKRELILSGIEFLESYGNDQDEPLHSDTIEILDEIIFDTRDRTIAVSALDIQIQKGHIGEFEAMSRLDEWKEKYLK</sequence>
<dbReference type="AlphaFoldDB" id="A0A1W1HD51"/>
<evidence type="ECO:0000313" key="1">
    <source>
        <dbReference type="EMBL" id="SLM30322.1"/>
    </source>
</evidence>
<protein>
    <submittedName>
        <fullName evidence="1">Uncharacterized protein</fullName>
    </submittedName>
</protein>
<dbReference type="Proteomes" id="UP000191931">
    <property type="component" value="Unassembled WGS sequence"/>
</dbReference>